<reference evidence="2 3" key="1">
    <citation type="journal article" date="2023" name="Plants (Basel)">
        <title>Bridging the Gap: Combining Genomics and Transcriptomics Approaches to Understand Stylosanthes scabra, an Orphan Legume from the Brazilian Caatinga.</title>
        <authorList>
            <person name="Ferreira-Neto J.R.C."/>
            <person name="da Silva M.D."/>
            <person name="Binneck E."/>
            <person name="de Melo N.F."/>
            <person name="da Silva R.H."/>
            <person name="de Melo A.L.T.M."/>
            <person name="Pandolfi V."/>
            <person name="Bustamante F.O."/>
            <person name="Brasileiro-Vidal A.C."/>
            <person name="Benko-Iseppon A.M."/>
        </authorList>
    </citation>
    <scope>NUCLEOTIDE SEQUENCE [LARGE SCALE GENOMIC DNA]</scope>
    <source>
        <tissue evidence="2">Leaves</tissue>
    </source>
</reference>
<name>A0ABU6USW2_9FABA</name>
<comment type="caution">
    <text evidence="2">The sequence shown here is derived from an EMBL/GenBank/DDBJ whole genome shotgun (WGS) entry which is preliminary data.</text>
</comment>
<dbReference type="EMBL" id="JASCZI010122520">
    <property type="protein sequence ID" value="MED6164407.1"/>
    <property type="molecule type" value="Genomic_DNA"/>
</dbReference>
<accession>A0ABU6USW2</accession>
<sequence length="423" mass="47725">MARTKQTGKHTRTDLDAPPALPRLTQMSVNSWFEEDDERISYHERLSVMELLVPKHLADNVLPEEEYPEFCDVLCLFGNFSERRYFPRFVAAAYTTISVHDSLREDGTGEFRTGEFRGNNPHGTWNESDKLDAARFLNLGQAAGGKYPISRMTTTRCLLLYVLSYVLPPRKRNHGTTMEEDLSIVWAMAQGKQINWPYLIAHKMVKYSRGTATTSLGHAHLWTKILESLDYALAREEAVNPGKANAITRKNINQMRRNLIAHAREGGDEEDGAANRDVPMEDAPPRFETGTSSQVPSEAGVQPPVHLNYAELIRQGFQEMLTLMSEGFAALSDRMDTLDIHMTSQDVELRSLRSEFRSFRVTVIKASMVPLKVRIDPISAVVLGFSSFRFVIVVTIPGVQFVLGCFATDNFYVLVDAHTPFSF</sequence>
<gene>
    <name evidence="2" type="ORF">PIB30_089706</name>
</gene>
<feature type="compositionally biased region" description="Basic residues" evidence="1">
    <location>
        <begin position="1"/>
        <end position="10"/>
    </location>
</feature>
<dbReference type="Proteomes" id="UP001341840">
    <property type="component" value="Unassembled WGS sequence"/>
</dbReference>
<protein>
    <submittedName>
        <fullName evidence="2">Uncharacterized protein</fullName>
    </submittedName>
</protein>
<keyword evidence="3" id="KW-1185">Reference proteome</keyword>
<evidence type="ECO:0000313" key="3">
    <source>
        <dbReference type="Proteomes" id="UP001341840"/>
    </source>
</evidence>
<organism evidence="2 3">
    <name type="scientific">Stylosanthes scabra</name>
    <dbReference type="NCBI Taxonomy" id="79078"/>
    <lineage>
        <taxon>Eukaryota</taxon>
        <taxon>Viridiplantae</taxon>
        <taxon>Streptophyta</taxon>
        <taxon>Embryophyta</taxon>
        <taxon>Tracheophyta</taxon>
        <taxon>Spermatophyta</taxon>
        <taxon>Magnoliopsida</taxon>
        <taxon>eudicotyledons</taxon>
        <taxon>Gunneridae</taxon>
        <taxon>Pentapetalae</taxon>
        <taxon>rosids</taxon>
        <taxon>fabids</taxon>
        <taxon>Fabales</taxon>
        <taxon>Fabaceae</taxon>
        <taxon>Papilionoideae</taxon>
        <taxon>50 kb inversion clade</taxon>
        <taxon>dalbergioids sensu lato</taxon>
        <taxon>Dalbergieae</taxon>
        <taxon>Pterocarpus clade</taxon>
        <taxon>Stylosanthes</taxon>
    </lineage>
</organism>
<feature type="region of interest" description="Disordered" evidence="1">
    <location>
        <begin position="263"/>
        <end position="300"/>
    </location>
</feature>
<evidence type="ECO:0000313" key="2">
    <source>
        <dbReference type="EMBL" id="MED6164407.1"/>
    </source>
</evidence>
<feature type="region of interest" description="Disordered" evidence="1">
    <location>
        <begin position="1"/>
        <end position="20"/>
    </location>
</feature>
<proteinExistence type="predicted"/>
<evidence type="ECO:0000256" key="1">
    <source>
        <dbReference type="SAM" id="MobiDB-lite"/>
    </source>
</evidence>